<organism evidence="1">
    <name type="scientific">marine metagenome</name>
    <dbReference type="NCBI Taxonomy" id="408172"/>
    <lineage>
        <taxon>unclassified sequences</taxon>
        <taxon>metagenomes</taxon>
        <taxon>ecological metagenomes</taxon>
    </lineage>
</organism>
<protein>
    <submittedName>
        <fullName evidence="1">Uncharacterized protein</fullName>
    </submittedName>
</protein>
<gene>
    <name evidence="1" type="ORF">METZ01_LOCUS71748</name>
</gene>
<accession>A0A381TSS0</accession>
<reference evidence="1" key="1">
    <citation type="submission" date="2018-05" db="EMBL/GenBank/DDBJ databases">
        <authorList>
            <person name="Lanie J.A."/>
            <person name="Ng W.-L."/>
            <person name="Kazmierczak K.M."/>
            <person name="Andrzejewski T.M."/>
            <person name="Davidsen T.M."/>
            <person name="Wayne K.J."/>
            <person name="Tettelin H."/>
            <person name="Glass J.I."/>
            <person name="Rusch D."/>
            <person name="Podicherti R."/>
            <person name="Tsui H.-C.T."/>
            <person name="Winkler M.E."/>
        </authorList>
    </citation>
    <scope>NUCLEOTIDE SEQUENCE</scope>
</reference>
<name>A0A381TSS0_9ZZZZ</name>
<proteinExistence type="predicted"/>
<sequence length="130" mass="14497">MRLFHRTSAEATKVILRDGFKDRADPTGANLGFYDQIPEIKAVWFADAPLDGYEDRQLLLEIPDEVAQKVDKTVRMGLWGRSSLVTRSNPQGGPPEVGEEGNSYQEYIIPAEIANQYGPPTDITDLADLF</sequence>
<dbReference type="EMBL" id="UINC01005074">
    <property type="protein sequence ID" value="SVA18894.1"/>
    <property type="molecule type" value="Genomic_DNA"/>
</dbReference>
<dbReference type="AlphaFoldDB" id="A0A381TSS0"/>
<evidence type="ECO:0000313" key="1">
    <source>
        <dbReference type="EMBL" id="SVA18894.1"/>
    </source>
</evidence>